<name>A0ABP7NCM1_9GAMM</name>
<dbReference type="InterPro" id="IPR006056">
    <property type="entry name" value="RidA"/>
</dbReference>
<evidence type="ECO:0000313" key="3">
    <source>
        <dbReference type="Proteomes" id="UP001501565"/>
    </source>
</evidence>
<proteinExistence type="inferred from homology"/>
<dbReference type="InterPro" id="IPR019897">
    <property type="entry name" value="RidA_CS"/>
</dbReference>
<accession>A0ABP7NCM1</accession>
<evidence type="ECO:0000313" key="2">
    <source>
        <dbReference type="EMBL" id="GAA3943108.1"/>
    </source>
</evidence>
<dbReference type="CDD" id="cd00448">
    <property type="entry name" value="YjgF_YER057c_UK114_family"/>
    <property type="match status" value="1"/>
</dbReference>
<protein>
    <submittedName>
        <fullName evidence="2">RidA family protein</fullName>
    </submittedName>
</protein>
<dbReference type="PANTHER" id="PTHR11803:SF39">
    <property type="entry name" value="2-IMINOBUTANOATE_2-IMINOPROPANOATE DEAMINASE"/>
    <property type="match status" value="1"/>
</dbReference>
<dbReference type="SUPFAM" id="SSF55298">
    <property type="entry name" value="YjgF-like"/>
    <property type="match status" value="1"/>
</dbReference>
<dbReference type="NCBIfam" id="TIGR00004">
    <property type="entry name" value="Rid family detoxifying hydrolase"/>
    <property type="match status" value="1"/>
</dbReference>
<dbReference type="PANTHER" id="PTHR11803">
    <property type="entry name" value="2-IMINOBUTANOATE/2-IMINOPROPANOATE DEAMINASE RIDA"/>
    <property type="match status" value="1"/>
</dbReference>
<reference evidence="3" key="1">
    <citation type="journal article" date="2019" name="Int. J. Syst. Evol. Microbiol.">
        <title>The Global Catalogue of Microorganisms (GCM) 10K type strain sequencing project: providing services to taxonomists for standard genome sequencing and annotation.</title>
        <authorList>
            <consortium name="The Broad Institute Genomics Platform"/>
            <consortium name="The Broad Institute Genome Sequencing Center for Infectious Disease"/>
            <person name="Wu L."/>
            <person name="Ma J."/>
        </authorList>
    </citation>
    <scope>NUCLEOTIDE SEQUENCE [LARGE SCALE GENOMIC DNA]</scope>
    <source>
        <strain evidence="3">JCM 17551</strain>
    </source>
</reference>
<dbReference type="Gene3D" id="3.30.1330.40">
    <property type="entry name" value="RutC-like"/>
    <property type="match status" value="1"/>
</dbReference>
<gene>
    <name evidence="2" type="ORF">GCM10022277_43660</name>
</gene>
<evidence type="ECO:0000256" key="1">
    <source>
        <dbReference type="ARBA" id="ARBA00010552"/>
    </source>
</evidence>
<dbReference type="InterPro" id="IPR035959">
    <property type="entry name" value="RutC-like_sf"/>
</dbReference>
<dbReference type="InterPro" id="IPR006175">
    <property type="entry name" value="YjgF/YER057c/UK114"/>
</dbReference>
<keyword evidence="3" id="KW-1185">Reference proteome</keyword>
<dbReference type="RefSeq" id="WP_344800788.1">
    <property type="nucleotide sequence ID" value="NZ_BAABBN010000017.1"/>
</dbReference>
<dbReference type="Pfam" id="PF01042">
    <property type="entry name" value="Ribonuc_L-PSP"/>
    <property type="match status" value="1"/>
</dbReference>
<organism evidence="2 3">
    <name type="scientific">Litoribacillus peritrichatus</name>
    <dbReference type="NCBI Taxonomy" id="718191"/>
    <lineage>
        <taxon>Bacteria</taxon>
        <taxon>Pseudomonadati</taxon>
        <taxon>Pseudomonadota</taxon>
        <taxon>Gammaproteobacteria</taxon>
        <taxon>Oceanospirillales</taxon>
        <taxon>Oceanospirillaceae</taxon>
        <taxon>Litoribacillus</taxon>
    </lineage>
</organism>
<dbReference type="Proteomes" id="UP001501565">
    <property type="component" value="Unassembled WGS sequence"/>
</dbReference>
<sequence length="137" mass="14684">MTNKAIISTDKAPKAIGTYSQAVKVGTTLYLSGQIPLIPETMELVDTGIEDQIEQVFSNLKAVIDEAGGTIQDMVKLNIFLTNLDNFALVNEVMARHFVEPYPARAAIGVAALPKGAEVEMDGILEVGSSSSDHYSL</sequence>
<dbReference type="PROSITE" id="PS01094">
    <property type="entry name" value="UPF0076"/>
    <property type="match status" value="1"/>
</dbReference>
<comment type="similarity">
    <text evidence="1">Belongs to the RutC family.</text>
</comment>
<dbReference type="EMBL" id="BAABBN010000017">
    <property type="protein sequence ID" value="GAA3943108.1"/>
    <property type="molecule type" value="Genomic_DNA"/>
</dbReference>
<comment type="caution">
    <text evidence="2">The sequence shown here is derived from an EMBL/GenBank/DDBJ whole genome shotgun (WGS) entry which is preliminary data.</text>
</comment>